<sequence>MDVADHVSEVSLRAVLYMIFMWLDKQTPFIRHIEEEELWMYRYPSIPSIVPKWGLYILLVLIPAILFLIEYAVNQRLKDILKGFYALTLVYMINGIFTVMLKLLVGRPRPNFFMRCFPDGYGTDINHCTGEYRGHMDGRKSFPSAHATFAFSGMFFMTLRMCRILQIKDPGRHKGWKCLTVIIPVIFAVLIGVSRTCDYHHHYSDVLFGAIMGMGISYFVYYAYYWAEGMSPDEIRKSLANFY</sequence>
<dbReference type="InterPro" id="IPR000326">
    <property type="entry name" value="PAP2/HPO"/>
</dbReference>
<dbReference type="GO" id="GO:0006644">
    <property type="term" value="P:phospholipid metabolic process"/>
    <property type="evidence" value="ECO:0007669"/>
    <property type="project" value="InterPro"/>
</dbReference>
<comment type="similarity">
    <text evidence="2">Belongs to the PA-phosphatase related phosphoesterase family.</text>
</comment>
<keyword evidence="5 6" id="KW-0472">Membrane</keyword>
<dbReference type="EMBL" id="KB741213">
    <property type="protein sequence ID" value="ENN72591.1"/>
    <property type="molecule type" value="Genomic_DNA"/>
</dbReference>
<dbReference type="SMART" id="SM00014">
    <property type="entry name" value="acidPPc"/>
    <property type="match status" value="1"/>
</dbReference>
<feature type="transmembrane region" description="Helical" evidence="6">
    <location>
        <begin position="145"/>
        <end position="163"/>
    </location>
</feature>
<dbReference type="PANTHER" id="PTHR10165">
    <property type="entry name" value="LIPID PHOSPHATE PHOSPHATASE"/>
    <property type="match status" value="1"/>
</dbReference>
<organism evidence="8">
    <name type="scientific">Dendroctonus ponderosae</name>
    <name type="common">Mountain pine beetle</name>
    <dbReference type="NCBI Taxonomy" id="77166"/>
    <lineage>
        <taxon>Eukaryota</taxon>
        <taxon>Metazoa</taxon>
        <taxon>Ecdysozoa</taxon>
        <taxon>Arthropoda</taxon>
        <taxon>Hexapoda</taxon>
        <taxon>Insecta</taxon>
        <taxon>Pterygota</taxon>
        <taxon>Neoptera</taxon>
        <taxon>Endopterygota</taxon>
        <taxon>Coleoptera</taxon>
        <taxon>Polyphaga</taxon>
        <taxon>Cucujiformia</taxon>
        <taxon>Curculionidae</taxon>
        <taxon>Scolytinae</taxon>
        <taxon>Dendroctonus</taxon>
    </lineage>
</organism>
<evidence type="ECO:0000256" key="5">
    <source>
        <dbReference type="ARBA" id="ARBA00023136"/>
    </source>
</evidence>
<feature type="transmembrane region" description="Helical" evidence="6">
    <location>
        <begin position="84"/>
        <end position="105"/>
    </location>
</feature>
<dbReference type="GO" id="GO:0046839">
    <property type="term" value="P:phospholipid dephosphorylation"/>
    <property type="evidence" value="ECO:0007669"/>
    <property type="project" value="TreeGrafter"/>
</dbReference>
<dbReference type="HOGENOM" id="CLU_021458_5_4_1"/>
<dbReference type="SUPFAM" id="SSF48317">
    <property type="entry name" value="Acid phosphatase/Vanadium-dependent haloperoxidase"/>
    <property type="match status" value="1"/>
</dbReference>
<dbReference type="GO" id="GO:0016020">
    <property type="term" value="C:membrane"/>
    <property type="evidence" value="ECO:0007669"/>
    <property type="project" value="UniProtKB-SubCell"/>
</dbReference>
<dbReference type="EnsemblMetazoa" id="XM_019912154.1">
    <property type="protein sequence ID" value="XP_019767713.1"/>
    <property type="gene ID" value="LOC109542784"/>
</dbReference>
<dbReference type="Proteomes" id="UP000019118">
    <property type="component" value="Unassembled WGS sequence"/>
</dbReference>
<dbReference type="OrthoDB" id="10030083at2759"/>
<feature type="transmembrane region" description="Helical" evidence="6">
    <location>
        <begin position="206"/>
        <end position="227"/>
    </location>
</feature>
<dbReference type="GO" id="GO:0008195">
    <property type="term" value="F:phosphatidate phosphatase activity"/>
    <property type="evidence" value="ECO:0007669"/>
    <property type="project" value="TreeGrafter"/>
</dbReference>
<evidence type="ECO:0000256" key="2">
    <source>
        <dbReference type="ARBA" id="ARBA00008816"/>
    </source>
</evidence>
<dbReference type="PANTHER" id="PTHR10165:SF35">
    <property type="entry name" value="RE23632P"/>
    <property type="match status" value="1"/>
</dbReference>
<name>N6TW49_DENPD</name>
<evidence type="ECO:0000313" key="9">
    <source>
        <dbReference type="EnsemblMetazoa" id="XP_019767713.1"/>
    </source>
</evidence>
<evidence type="ECO:0000256" key="1">
    <source>
        <dbReference type="ARBA" id="ARBA00004141"/>
    </source>
</evidence>
<reference evidence="9" key="2">
    <citation type="submission" date="2024-08" db="UniProtKB">
        <authorList>
            <consortium name="EnsemblMetazoa"/>
        </authorList>
    </citation>
    <scope>IDENTIFICATION</scope>
</reference>
<evidence type="ECO:0000259" key="7">
    <source>
        <dbReference type="SMART" id="SM00014"/>
    </source>
</evidence>
<keyword evidence="3 6" id="KW-0812">Transmembrane</keyword>
<keyword evidence="4 6" id="KW-1133">Transmembrane helix</keyword>
<feature type="transmembrane region" description="Helical" evidence="6">
    <location>
        <begin position="175"/>
        <end position="194"/>
    </location>
</feature>
<dbReference type="Pfam" id="PF01569">
    <property type="entry name" value="PAP2"/>
    <property type="match status" value="1"/>
</dbReference>
<dbReference type="InterPro" id="IPR043216">
    <property type="entry name" value="PAP-like"/>
</dbReference>
<feature type="transmembrane region" description="Helical" evidence="6">
    <location>
        <begin position="53"/>
        <end position="72"/>
    </location>
</feature>
<protein>
    <recommendedName>
        <fullName evidence="7">Phosphatidic acid phosphatase type 2/haloperoxidase domain-containing protein</fullName>
    </recommendedName>
</protein>
<feature type="non-terminal residue" evidence="8">
    <location>
        <position position="1"/>
    </location>
</feature>
<evidence type="ECO:0000256" key="6">
    <source>
        <dbReference type="SAM" id="Phobius"/>
    </source>
</evidence>
<proteinExistence type="inferred from homology"/>
<dbReference type="InterPro" id="IPR036938">
    <property type="entry name" value="PAP2/HPO_sf"/>
</dbReference>
<dbReference type="KEGG" id="dpa:109542784"/>
<evidence type="ECO:0000256" key="3">
    <source>
        <dbReference type="ARBA" id="ARBA00022692"/>
    </source>
</evidence>
<gene>
    <name evidence="9" type="primary">109542784</name>
    <name evidence="8" type="ORF">YQE_10692</name>
</gene>
<dbReference type="AlphaFoldDB" id="N6TW49"/>
<keyword evidence="10" id="KW-1185">Reference proteome</keyword>
<dbReference type="Gene3D" id="1.20.144.10">
    <property type="entry name" value="Phosphatidic acid phosphatase type 2/haloperoxidase"/>
    <property type="match status" value="1"/>
</dbReference>
<dbReference type="CDD" id="cd03390">
    <property type="entry name" value="PAP2_containing_1_like"/>
    <property type="match status" value="1"/>
</dbReference>
<feature type="domain" description="Phosphatidic acid phosphatase type 2/haloperoxidase" evidence="7">
    <location>
        <begin position="82"/>
        <end position="221"/>
    </location>
</feature>
<comment type="subcellular location">
    <subcellularLocation>
        <location evidence="1">Membrane</location>
        <topology evidence="1">Multi-pass membrane protein</topology>
    </subcellularLocation>
</comment>
<evidence type="ECO:0000313" key="10">
    <source>
        <dbReference type="Proteomes" id="UP000019118"/>
    </source>
</evidence>
<evidence type="ECO:0000256" key="4">
    <source>
        <dbReference type="ARBA" id="ARBA00022989"/>
    </source>
</evidence>
<reference evidence="8 10" key="1">
    <citation type="journal article" date="2013" name="Genome Biol.">
        <title>Draft genome of the mountain pine beetle, Dendroctonus ponderosae Hopkins, a major forest pest.</title>
        <authorList>
            <person name="Keeling C.I."/>
            <person name="Yuen M.M."/>
            <person name="Liao N.Y."/>
            <person name="Docking T.R."/>
            <person name="Chan S.K."/>
            <person name="Taylor G.A."/>
            <person name="Palmquist D.L."/>
            <person name="Jackman S.D."/>
            <person name="Nguyen A."/>
            <person name="Li M."/>
            <person name="Henderson H."/>
            <person name="Janes J.K."/>
            <person name="Zhao Y."/>
            <person name="Pandoh P."/>
            <person name="Moore R."/>
            <person name="Sperling F.A."/>
            <person name="Huber D.P."/>
            <person name="Birol I."/>
            <person name="Jones S.J."/>
            <person name="Bohlmann J."/>
        </authorList>
    </citation>
    <scope>NUCLEOTIDE SEQUENCE</scope>
</reference>
<evidence type="ECO:0000313" key="8">
    <source>
        <dbReference type="EMBL" id="ENN72591.1"/>
    </source>
</evidence>
<dbReference type="OMA" id="CTPLIVI"/>
<accession>N6TW49</accession>